<dbReference type="AlphaFoldDB" id="A0A1F5ZTE0"/>
<comment type="caution">
    <text evidence="1">The sequence shown here is derived from an EMBL/GenBank/DDBJ whole genome shotgun (WGS) entry which is preliminary data.</text>
</comment>
<evidence type="ECO:0000313" key="1">
    <source>
        <dbReference type="EMBL" id="OGG15633.1"/>
    </source>
</evidence>
<gene>
    <name evidence="1" type="ORF">A3D77_01235</name>
</gene>
<name>A0A1F5ZTE0_9BACT</name>
<accession>A0A1F5ZTE0</accession>
<protein>
    <recommendedName>
        <fullName evidence="3">DUF458 domain-containing protein</fullName>
    </recommendedName>
</protein>
<organism evidence="1 2">
    <name type="scientific">Candidatus Gottesmanbacteria bacterium RIFCSPHIGHO2_02_FULL_39_11</name>
    <dbReference type="NCBI Taxonomy" id="1798382"/>
    <lineage>
        <taxon>Bacteria</taxon>
        <taxon>Candidatus Gottesmaniibacteriota</taxon>
    </lineage>
</organism>
<dbReference type="Proteomes" id="UP000176923">
    <property type="component" value="Unassembled WGS sequence"/>
</dbReference>
<dbReference type="PANTHER" id="PTHR39961:SF1">
    <property type="entry name" value="DUF458 DOMAIN-CONTAINING PROTEIN"/>
    <property type="match status" value="1"/>
</dbReference>
<evidence type="ECO:0000313" key="2">
    <source>
        <dbReference type="Proteomes" id="UP000176923"/>
    </source>
</evidence>
<evidence type="ECO:0008006" key="3">
    <source>
        <dbReference type="Google" id="ProtNLM"/>
    </source>
</evidence>
<sequence length="161" mass="18259">MKRKNIFISPTLGEVTTGELRNRILSFMGEDPDSRYKMIIGSDSQDKNSEGIDFVTAIVIHRLGFGGIYFWKRIHESKSLAMKSRIYQEATFSILCAQEIKEIFKSDDIASYELEIHVDIGNVGKTKEMINEVIGMVRGSGFPVRMKPYSYAASTIADRYT</sequence>
<dbReference type="PANTHER" id="PTHR39961">
    <property type="entry name" value="HYPOTHETICAL CYTOSOLIC PROTEIN"/>
    <property type="match status" value="1"/>
</dbReference>
<reference evidence="1 2" key="1">
    <citation type="journal article" date="2016" name="Nat. Commun.">
        <title>Thousands of microbial genomes shed light on interconnected biogeochemical processes in an aquifer system.</title>
        <authorList>
            <person name="Anantharaman K."/>
            <person name="Brown C.T."/>
            <person name="Hug L.A."/>
            <person name="Sharon I."/>
            <person name="Castelle C.J."/>
            <person name="Probst A.J."/>
            <person name="Thomas B.C."/>
            <person name="Singh A."/>
            <person name="Wilkins M.J."/>
            <person name="Karaoz U."/>
            <person name="Brodie E.L."/>
            <person name="Williams K.H."/>
            <person name="Hubbard S.S."/>
            <person name="Banfield J.F."/>
        </authorList>
    </citation>
    <scope>NUCLEOTIDE SEQUENCE [LARGE SCALE GENOMIC DNA]</scope>
</reference>
<proteinExistence type="predicted"/>
<dbReference type="EMBL" id="MFJL01000019">
    <property type="protein sequence ID" value="OGG15633.1"/>
    <property type="molecule type" value="Genomic_DNA"/>
</dbReference>
<dbReference type="InterPro" id="IPR007405">
    <property type="entry name" value="Phage_KVP40_Orf299"/>
</dbReference>
<dbReference type="Pfam" id="PF04308">
    <property type="entry name" value="RNaseH_like"/>
    <property type="match status" value="1"/>
</dbReference>